<protein>
    <submittedName>
        <fullName evidence="2">Uncharacterized protein</fullName>
    </submittedName>
</protein>
<evidence type="ECO:0000256" key="1">
    <source>
        <dbReference type="SAM" id="MobiDB-lite"/>
    </source>
</evidence>
<reference evidence="2 3" key="1">
    <citation type="submission" date="2020-08" db="EMBL/GenBank/DDBJ databases">
        <title>Sequencing the genomes of 1000 actinobacteria strains.</title>
        <authorList>
            <person name="Klenk H.-P."/>
        </authorList>
    </citation>
    <scope>NUCLEOTIDE SEQUENCE [LARGE SCALE GENOMIC DNA]</scope>
    <source>
        <strain evidence="2 3">DSM 45084</strain>
    </source>
</reference>
<proteinExistence type="predicted"/>
<gene>
    <name evidence="2" type="ORF">F4559_006156</name>
</gene>
<comment type="caution">
    <text evidence="2">The sequence shown here is derived from an EMBL/GenBank/DDBJ whole genome shotgun (WGS) entry which is preliminary data.</text>
</comment>
<dbReference type="Proteomes" id="UP000542674">
    <property type="component" value="Unassembled WGS sequence"/>
</dbReference>
<evidence type="ECO:0000313" key="3">
    <source>
        <dbReference type="Proteomes" id="UP000542674"/>
    </source>
</evidence>
<dbReference type="EMBL" id="JACHJS010000001">
    <property type="protein sequence ID" value="MBB4968797.1"/>
    <property type="molecule type" value="Genomic_DNA"/>
</dbReference>
<feature type="region of interest" description="Disordered" evidence="1">
    <location>
        <begin position="215"/>
        <end position="272"/>
    </location>
</feature>
<keyword evidence="3" id="KW-1185">Reference proteome</keyword>
<name>A0A7W7T903_9PSEU</name>
<dbReference type="AlphaFoldDB" id="A0A7W7T903"/>
<organism evidence="2 3">
    <name type="scientific">Saccharothrix violaceirubra</name>
    <dbReference type="NCBI Taxonomy" id="413306"/>
    <lineage>
        <taxon>Bacteria</taxon>
        <taxon>Bacillati</taxon>
        <taxon>Actinomycetota</taxon>
        <taxon>Actinomycetes</taxon>
        <taxon>Pseudonocardiales</taxon>
        <taxon>Pseudonocardiaceae</taxon>
        <taxon>Saccharothrix</taxon>
    </lineage>
</organism>
<feature type="compositionally biased region" description="Basic and acidic residues" evidence="1">
    <location>
        <begin position="215"/>
        <end position="238"/>
    </location>
</feature>
<sequence>MADHRPSPPAARRTARPGAVPACPSCGDLAGRGYPACRFCAELVDQHRLVDWQELLAAEQLTEGGAGERELAELVLADDTGAHPWTCIDWAMTLTLCSHCGEELGTGPVDCVRCAVADERRRHWDHTGFPKEMSALDHRLRVARVVLRAPHRHRTAIVDTWRLLLPFLLDGRLPATGDVRRLRAQVLAGGYADLAAVTSYDDLVAFPELPWRRSAPVEHQADTQRDQHATRKPFERPADTLPRQQAPQAVEHRDDDQVPAGVDGHPHQGEQQ</sequence>
<evidence type="ECO:0000313" key="2">
    <source>
        <dbReference type="EMBL" id="MBB4968797.1"/>
    </source>
</evidence>
<accession>A0A7W7T903</accession>